<gene>
    <name evidence="14" type="ORF">BB560_003028</name>
</gene>
<dbReference type="CDD" id="cd16267">
    <property type="entry name" value="HBS1-like_II"/>
    <property type="match status" value="1"/>
</dbReference>
<sequence length="996" mass="109395">MSRHRAIRNLDFEEELYEEEEYDDYEERTDQDLVKLEQGLKSIKAKIGTATKIPDKEIKDTLWYYYFDQNKTIGYLTKTYKLKPPNDVSESHSVADTMGQDNTSSVNFNASLDKNEVYSKQQESISTPKIPSFKLGPKALPSLSSLKAGNLNTSTSINKLPSISMLSGNKKILSSFNKPSSDIDPPLKGSDNKSTLAAALSALSAASPEHQSNLLQPKKMTFSSLQALKNRSTGPVSLGQGHKNMETSNSDPNTLKFNKDNLPSLKQGIQNKLAYPANRSFNTITSIPKLSVKPELFSPSLNCSDFAKFLFIQDPDLSSSTQNNLKISDIVLNQNQIQLDNFPSCLDSSLASCADPYSLYRSQAVSSDSSEIQKQKSTQSPSYSSSNTLSVSNNSNAINNFLFLVVDIDQPVKTASAVKQVKNQKTKPSSKNDKAVNQDNGNNTNQLNKLQNNTLDNSPANLLYFTFNTKSPDDIVFLAQNKDKGTLKSEAKSSTTAGTTANSKVSDELSSEIGSVSLESSKQSIKKINILEKYKNRNSENQNLSLVVVGHVDSGKSTLMGRLLFEMGKVSDRIIQKFERDSARVGKSSFAYAWVLDETDRERERGVTVGVATRAFQTDKRRFTLLDAPGHRDFVPNMISGASQADIAILVIDTTLGGFESGFERDGQTREHTMLLKSLGIKSLIIAMNKMETSDWSKARFEEIRTKLMPFLLTTGFEKDSIRFIPVSGIKGVNLTKRVSSKDYPELAKWYKVPSKSSEGHEGEEKTGPCLVELLNTFPLPPRDIEKDLRIPVVDYFRGGEFGSSGTMSSGTNVSICGRIVQGCFQVGDTVTVIPGGEKAVVKSINVDYNSEDYAIAGDNVIVMLSGVDILQYSVGSMICSPTNPISLVPRFRAQIVVFDTPIPITKGYVVILHILGINEPAIISKLIELTDSNTGEVLKKSPRHLTKDSTASVEIIVNRPVAIDLFKNCKDLGRFALRKNGVSIASGIVTATFSE</sequence>
<dbReference type="FunFam" id="2.40.30.10:FF:000020">
    <property type="entry name" value="Translation elongation factor EF-1"/>
    <property type="match status" value="1"/>
</dbReference>
<dbReference type="InterPro" id="IPR009001">
    <property type="entry name" value="Transl_elong_EF1A/Init_IF2_C"/>
</dbReference>
<dbReference type="FunFam" id="3.40.50.300:FF:000204">
    <property type="entry name" value="Translation elongation factor Tu"/>
    <property type="match status" value="1"/>
</dbReference>
<evidence type="ECO:0000256" key="1">
    <source>
        <dbReference type="ARBA" id="ARBA00004496"/>
    </source>
</evidence>
<dbReference type="Pfam" id="PF03144">
    <property type="entry name" value="GTP_EFTU_D2"/>
    <property type="match status" value="1"/>
</dbReference>
<dbReference type="InterPro" id="IPR004161">
    <property type="entry name" value="EFTu-like_2"/>
</dbReference>
<dbReference type="Gene3D" id="3.40.50.300">
    <property type="entry name" value="P-loop containing nucleotide triphosphate hydrolases"/>
    <property type="match status" value="1"/>
</dbReference>
<dbReference type="PROSITE" id="PS51722">
    <property type="entry name" value="G_TR_2"/>
    <property type="match status" value="1"/>
</dbReference>
<reference evidence="14 15" key="1">
    <citation type="journal article" date="2018" name="MBio">
        <title>Comparative Genomics Reveals the Core Gene Toolbox for the Fungus-Insect Symbiosis.</title>
        <authorList>
            <person name="Wang Y."/>
            <person name="Stata M."/>
            <person name="Wang W."/>
            <person name="Stajich J.E."/>
            <person name="White M.M."/>
            <person name="Moncalvo J.M."/>
        </authorList>
    </citation>
    <scope>NUCLEOTIDE SEQUENCE [LARGE SCALE GENOMIC DNA]</scope>
    <source>
        <strain evidence="14 15">SC-DP-2</strain>
    </source>
</reference>
<dbReference type="SUPFAM" id="SSF50447">
    <property type="entry name" value="Translation proteins"/>
    <property type="match status" value="1"/>
</dbReference>
<dbReference type="OrthoDB" id="342024at2759"/>
<dbReference type="Proteomes" id="UP000245609">
    <property type="component" value="Unassembled WGS sequence"/>
</dbReference>
<dbReference type="InterPro" id="IPR015033">
    <property type="entry name" value="HBS1-like_N"/>
</dbReference>
<evidence type="ECO:0000256" key="12">
    <source>
        <dbReference type="SAM" id="MobiDB-lite"/>
    </source>
</evidence>
<feature type="domain" description="Tr-type G" evidence="13">
    <location>
        <begin position="541"/>
        <end position="783"/>
    </location>
</feature>
<dbReference type="PANTHER" id="PTHR23115">
    <property type="entry name" value="TRANSLATION FACTOR"/>
    <property type="match status" value="1"/>
</dbReference>
<keyword evidence="6" id="KW-0810">Translation regulation</keyword>
<dbReference type="Gene3D" id="2.40.30.10">
    <property type="entry name" value="Translation factors"/>
    <property type="match status" value="2"/>
</dbReference>
<evidence type="ECO:0000256" key="3">
    <source>
        <dbReference type="ARBA" id="ARBA00022490"/>
    </source>
</evidence>
<evidence type="ECO:0000313" key="14">
    <source>
        <dbReference type="EMBL" id="PVV02515.1"/>
    </source>
</evidence>
<dbReference type="GO" id="GO:0005829">
    <property type="term" value="C:cytosol"/>
    <property type="evidence" value="ECO:0007669"/>
    <property type="project" value="GOC"/>
</dbReference>
<feature type="compositionally biased region" description="Low complexity" evidence="12">
    <location>
        <begin position="437"/>
        <end position="453"/>
    </location>
</feature>
<comment type="caution">
    <text evidence="14">The sequence shown here is derived from an EMBL/GenBank/DDBJ whole genome shotgun (WGS) entry which is preliminary data.</text>
</comment>
<keyword evidence="15" id="KW-1185">Reference proteome</keyword>
<dbReference type="InterPro" id="IPR050100">
    <property type="entry name" value="TRAFAC_GTPase_members"/>
</dbReference>
<keyword evidence="3" id="KW-0963">Cytoplasm</keyword>
<dbReference type="SUPFAM" id="SSF52540">
    <property type="entry name" value="P-loop containing nucleoside triphosphate hydrolases"/>
    <property type="match status" value="1"/>
</dbReference>
<evidence type="ECO:0000256" key="8">
    <source>
        <dbReference type="ARBA" id="ARBA00023134"/>
    </source>
</evidence>
<evidence type="ECO:0000259" key="13">
    <source>
        <dbReference type="PROSITE" id="PS51722"/>
    </source>
</evidence>
<dbReference type="InterPro" id="IPR027417">
    <property type="entry name" value="P-loop_NTPase"/>
</dbReference>
<dbReference type="CDD" id="cd01883">
    <property type="entry name" value="EF1_alpha"/>
    <property type="match status" value="1"/>
</dbReference>
<evidence type="ECO:0000256" key="6">
    <source>
        <dbReference type="ARBA" id="ARBA00022845"/>
    </source>
</evidence>
<evidence type="ECO:0000256" key="2">
    <source>
        <dbReference type="ARBA" id="ARBA00007249"/>
    </source>
</evidence>
<feature type="compositionally biased region" description="Low complexity" evidence="12">
    <location>
        <begin position="377"/>
        <end position="389"/>
    </location>
</feature>
<dbReference type="GO" id="GO:0005525">
    <property type="term" value="F:GTP binding"/>
    <property type="evidence" value="ECO:0007669"/>
    <property type="project" value="UniProtKB-KW"/>
</dbReference>
<keyword evidence="8" id="KW-0342">GTP-binding</keyword>
<comment type="subcellular location">
    <subcellularLocation>
        <location evidence="1">Cytoplasm</location>
    </subcellularLocation>
</comment>
<dbReference type="GO" id="GO:0002184">
    <property type="term" value="P:cytoplasmic translational termination"/>
    <property type="evidence" value="ECO:0007669"/>
    <property type="project" value="UniProtKB-ARBA"/>
</dbReference>
<evidence type="ECO:0000256" key="10">
    <source>
        <dbReference type="ARBA" id="ARBA00063537"/>
    </source>
</evidence>
<dbReference type="InterPro" id="IPR009000">
    <property type="entry name" value="Transl_B-barrel_sf"/>
</dbReference>
<proteinExistence type="inferred from homology"/>
<feature type="region of interest" description="Disordered" evidence="12">
    <location>
        <begin position="419"/>
        <end position="453"/>
    </location>
</feature>
<comment type="catalytic activity">
    <reaction evidence="9">
        <text>GTP + H2O = GDP + phosphate + H(+)</text>
        <dbReference type="Rhea" id="RHEA:19669"/>
        <dbReference type="ChEBI" id="CHEBI:15377"/>
        <dbReference type="ChEBI" id="CHEBI:15378"/>
        <dbReference type="ChEBI" id="CHEBI:37565"/>
        <dbReference type="ChEBI" id="CHEBI:43474"/>
        <dbReference type="ChEBI" id="CHEBI:58189"/>
    </reaction>
    <physiologicalReaction direction="left-to-right" evidence="9">
        <dbReference type="Rhea" id="RHEA:19670"/>
    </physiologicalReaction>
</comment>
<dbReference type="SUPFAM" id="SSF50465">
    <property type="entry name" value="EF-Tu/eEF-1alpha/eIF2-gamma C-terminal domain"/>
    <property type="match status" value="1"/>
</dbReference>
<dbReference type="EMBL" id="MBFS01000433">
    <property type="protein sequence ID" value="PVV02515.1"/>
    <property type="molecule type" value="Genomic_DNA"/>
</dbReference>
<dbReference type="InterPro" id="IPR000795">
    <property type="entry name" value="T_Tr_GTP-bd_dom"/>
</dbReference>
<feature type="region of interest" description="Disordered" evidence="12">
    <location>
        <begin position="233"/>
        <end position="254"/>
    </location>
</feature>
<dbReference type="CDD" id="cd04093">
    <property type="entry name" value="HBS1_C_III"/>
    <property type="match status" value="1"/>
</dbReference>
<keyword evidence="5" id="KW-0378">Hydrolase</keyword>
<evidence type="ECO:0000256" key="9">
    <source>
        <dbReference type="ARBA" id="ARBA00049117"/>
    </source>
</evidence>
<evidence type="ECO:0000313" key="15">
    <source>
        <dbReference type="Proteomes" id="UP000245609"/>
    </source>
</evidence>
<evidence type="ECO:0000256" key="4">
    <source>
        <dbReference type="ARBA" id="ARBA00022741"/>
    </source>
</evidence>
<accession>A0A2T9ZD65</accession>
<protein>
    <recommendedName>
        <fullName evidence="11">Elongation factor 1 alpha-like protein</fullName>
    </recommendedName>
</protein>
<comment type="subunit">
    <text evidence="10">Component of the Dom34-Hbs1 complex, also named Pelota-HBS1L complex, composed of dom34 and hbs1.</text>
</comment>
<dbReference type="GO" id="GO:0003924">
    <property type="term" value="F:GTPase activity"/>
    <property type="evidence" value="ECO:0007669"/>
    <property type="project" value="InterPro"/>
</dbReference>
<dbReference type="PRINTS" id="PR00315">
    <property type="entry name" value="ELONGATNFCT"/>
</dbReference>
<name>A0A2T9ZD65_9FUNG</name>
<dbReference type="Pfam" id="PF08938">
    <property type="entry name" value="HBS1_N"/>
    <property type="match status" value="1"/>
</dbReference>
<keyword evidence="4" id="KW-0547">Nucleotide-binding</keyword>
<comment type="similarity">
    <text evidence="2">Belongs to the TRAFAC class translation factor GTPase superfamily. Classic translation factor GTPase family. EF-Tu/EF-1A subfamily.</text>
</comment>
<dbReference type="GO" id="GO:0006417">
    <property type="term" value="P:regulation of translation"/>
    <property type="evidence" value="ECO:0007669"/>
    <property type="project" value="UniProtKB-KW"/>
</dbReference>
<feature type="region of interest" description="Disordered" evidence="12">
    <location>
        <begin position="368"/>
        <end position="389"/>
    </location>
</feature>
<organism evidence="14 15">
    <name type="scientific">Smittium megazygosporum</name>
    <dbReference type="NCBI Taxonomy" id="133381"/>
    <lineage>
        <taxon>Eukaryota</taxon>
        <taxon>Fungi</taxon>
        <taxon>Fungi incertae sedis</taxon>
        <taxon>Zoopagomycota</taxon>
        <taxon>Kickxellomycotina</taxon>
        <taxon>Harpellomycetes</taxon>
        <taxon>Harpellales</taxon>
        <taxon>Legeriomycetaceae</taxon>
        <taxon>Smittium</taxon>
    </lineage>
</organism>
<dbReference type="GO" id="GO:1990533">
    <property type="term" value="C:Dom34-Hbs1 complex"/>
    <property type="evidence" value="ECO:0007669"/>
    <property type="project" value="UniProtKB-ARBA"/>
</dbReference>
<dbReference type="Pfam" id="PF00009">
    <property type="entry name" value="GTP_EFTU"/>
    <property type="match status" value="1"/>
</dbReference>
<evidence type="ECO:0000256" key="11">
    <source>
        <dbReference type="ARBA" id="ARBA00074866"/>
    </source>
</evidence>
<evidence type="ECO:0000256" key="5">
    <source>
        <dbReference type="ARBA" id="ARBA00022801"/>
    </source>
</evidence>
<dbReference type="STRING" id="133381.A0A2T9ZD65"/>
<dbReference type="InterPro" id="IPR054696">
    <property type="entry name" value="GTP-eEF1A_C"/>
</dbReference>
<evidence type="ECO:0000256" key="7">
    <source>
        <dbReference type="ARBA" id="ARBA00022917"/>
    </source>
</evidence>
<dbReference type="AlphaFoldDB" id="A0A2T9ZD65"/>
<keyword evidence="7" id="KW-0648">Protein biosynthesis</keyword>
<dbReference type="Pfam" id="PF22594">
    <property type="entry name" value="GTP-eEF1A_C"/>
    <property type="match status" value="1"/>
</dbReference>